<organism evidence="1 2">
    <name type="scientific">Gracilibacillus ureilyticus</name>
    <dbReference type="NCBI Taxonomy" id="531814"/>
    <lineage>
        <taxon>Bacteria</taxon>
        <taxon>Bacillati</taxon>
        <taxon>Bacillota</taxon>
        <taxon>Bacilli</taxon>
        <taxon>Bacillales</taxon>
        <taxon>Bacillaceae</taxon>
        <taxon>Gracilibacillus</taxon>
    </lineage>
</organism>
<protein>
    <recommendedName>
        <fullName evidence="3">Cytosolic protein</fullName>
    </recommendedName>
</protein>
<dbReference type="AlphaFoldDB" id="A0A1H9UFB1"/>
<dbReference type="EMBL" id="FOGL01000017">
    <property type="protein sequence ID" value="SES07857.1"/>
    <property type="molecule type" value="Genomic_DNA"/>
</dbReference>
<dbReference type="RefSeq" id="WP_089742718.1">
    <property type="nucleotide sequence ID" value="NZ_FOGL01000017.1"/>
</dbReference>
<name>A0A1H9UFB1_9BACI</name>
<dbReference type="Proteomes" id="UP000199687">
    <property type="component" value="Unassembled WGS sequence"/>
</dbReference>
<dbReference type="OrthoDB" id="2353056at2"/>
<evidence type="ECO:0000313" key="2">
    <source>
        <dbReference type="Proteomes" id="UP000199687"/>
    </source>
</evidence>
<keyword evidence="2" id="KW-1185">Reference proteome</keyword>
<dbReference type="STRING" id="531814.SAMN04487944_11756"/>
<sequence>MSFRNTLNKNFNNHSETRDKHWDPALQTHYFKTTKDKAFEKLEPLFRNMKECEIVGVSKDHGEMSFNYKAGRKVFVIMTIIMVKPYRTAIDISATTESAIPFDFGYSHKLIPKLYDTIKKELDFVGTTE</sequence>
<evidence type="ECO:0008006" key="3">
    <source>
        <dbReference type="Google" id="ProtNLM"/>
    </source>
</evidence>
<reference evidence="1 2" key="1">
    <citation type="submission" date="2016-10" db="EMBL/GenBank/DDBJ databases">
        <authorList>
            <person name="de Groot N.N."/>
        </authorList>
    </citation>
    <scope>NUCLEOTIDE SEQUENCE [LARGE SCALE GENOMIC DNA]</scope>
    <source>
        <strain evidence="1 2">CGMCC 1.7727</strain>
    </source>
</reference>
<gene>
    <name evidence="1" type="ORF">SAMN04487944_11756</name>
</gene>
<proteinExistence type="predicted"/>
<accession>A0A1H9UFB1</accession>
<evidence type="ECO:0000313" key="1">
    <source>
        <dbReference type="EMBL" id="SES07857.1"/>
    </source>
</evidence>